<name>A0A4Q9VKM4_9HYPH</name>
<keyword evidence="4" id="KW-0408">Iron</keyword>
<comment type="similarity">
    <text evidence="1">Belongs to the adrenodoxin/putidaredoxin family.</text>
</comment>
<evidence type="ECO:0000313" key="9">
    <source>
        <dbReference type="Proteomes" id="UP000292781"/>
    </source>
</evidence>
<dbReference type="GO" id="GO:0009055">
    <property type="term" value="F:electron transfer activity"/>
    <property type="evidence" value="ECO:0007669"/>
    <property type="project" value="TreeGrafter"/>
</dbReference>
<dbReference type="InterPro" id="IPR001041">
    <property type="entry name" value="2Fe-2S_ferredoxin-type"/>
</dbReference>
<dbReference type="Gene3D" id="3.10.20.30">
    <property type="match status" value="1"/>
</dbReference>
<dbReference type="SUPFAM" id="SSF54292">
    <property type="entry name" value="2Fe-2S ferredoxin-like"/>
    <property type="match status" value="1"/>
</dbReference>
<dbReference type="PRINTS" id="PR00355">
    <property type="entry name" value="ADRENODOXIN"/>
</dbReference>
<evidence type="ECO:0000313" key="8">
    <source>
        <dbReference type="EMBL" id="TBW35968.1"/>
    </source>
</evidence>
<dbReference type="CDD" id="cd00207">
    <property type="entry name" value="fer2"/>
    <property type="match status" value="1"/>
</dbReference>
<dbReference type="OrthoDB" id="9799640at2"/>
<dbReference type="EMBL" id="SJFN01000023">
    <property type="protein sequence ID" value="TBW35968.1"/>
    <property type="molecule type" value="Genomic_DNA"/>
</dbReference>
<evidence type="ECO:0000256" key="4">
    <source>
        <dbReference type="ARBA" id="ARBA00023004"/>
    </source>
</evidence>
<dbReference type="GO" id="GO:0140647">
    <property type="term" value="P:P450-containing electron transport chain"/>
    <property type="evidence" value="ECO:0007669"/>
    <property type="project" value="InterPro"/>
</dbReference>
<comment type="cofactor">
    <cofactor evidence="6">
        <name>[2Fe-2S] cluster</name>
        <dbReference type="ChEBI" id="CHEBI:190135"/>
    </cofactor>
</comment>
<gene>
    <name evidence="8" type="ORF">EYW49_15245</name>
</gene>
<dbReference type="GO" id="GO:0046872">
    <property type="term" value="F:metal ion binding"/>
    <property type="evidence" value="ECO:0007669"/>
    <property type="project" value="UniProtKB-KW"/>
</dbReference>
<comment type="caution">
    <text evidence="8">The sequence shown here is derived from an EMBL/GenBank/DDBJ whole genome shotgun (WGS) entry which is preliminary data.</text>
</comment>
<dbReference type="PANTHER" id="PTHR23426">
    <property type="entry name" value="FERREDOXIN/ADRENODOXIN"/>
    <property type="match status" value="1"/>
</dbReference>
<keyword evidence="9" id="KW-1185">Reference proteome</keyword>
<dbReference type="InterPro" id="IPR036010">
    <property type="entry name" value="2Fe-2S_ferredoxin-like_sf"/>
</dbReference>
<proteinExistence type="inferred from homology"/>
<evidence type="ECO:0000259" key="7">
    <source>
        <dbReference type="PROSITE" id="PS51085"/>
    </source>
</evidence>
<keyword evidence="3" id="KW-0479">Metal-binding</keyword>
<protein>
    <submittedName>
        <fullName evidence="8">2Fe-2S iron-sulfur cluster binding domain-containing protein</fullName>
    </submittedName>
</protein>
<feature type="domain" description="2Fe-2S ferredoxin-type" evidence="7">
    <location>
        <begin position="20"/>
        <end position="124"/>
    </location>
</feature>
<keyword evidence="2" id="KW-0001">2Fe-2S</keyword>
<keyword evidence="5" id="KW-0411">Iron-sulfur</keyword>
<dbReference type="InterPro" id="IPR001055">
    <property type="entry name" value="Adrenodoxin-like"/>
</dbReference>
<reference evidence="8 9" key="1">
    <citation type="submission" date="2019-02" db="EMBL/GenBank/DDBJ databases">
        <title>Siculibacillus lacustris gen. nov., sp. nov., a new rosette-forming bacterium isolated from a freshwater crater lake (Lake St. Ana, Romania).</title>
        <authorList>
            <person name="Felfoldi T."/>
            <person name="Marton Z."/>
            <person name="Szabo A."/>
            <person name="Mentes A."/>
            <person name="Boka K."/>
            <person name="Marialigeti K."/>
            <person name="Mathe I."/>
            <person name="Koncz M."/>
            <person name="Schumann P."/>
            <person name="Toth E."/>
        </authorList>
    </citation>
    <scope>NUCLEOTIDE SEQUENCE [LARGE SCALE GENOMIC DNA]</scope>
    <source>
        <strain evidence="8 9">SA-279</strain>
    </source>
</reference>
<accession>A0A4Q9VKM4</accession>
<dbReference type="PANTHER" id="PTHR23426:SF65">
    <property type="entry name" value="FERREDOXIN-2, MITOCHONDRIAL"/>
    <property type="match status" value="1"/>
</dbReference>
<evidence type="ECO:0000256" key="2">
    <source>
        <dbReference type="ARBA" id="ARBA00022714"/>
    </source>
</evidence>
<evidence type="ECO:0000256" key="3">
    <source>
        <dbReference type="ARBA" id="ARBA00022723"/>
    </source>
</evidence>
<dbReference type="PROSITE" id="PS51085">
    <property type="entry name" value="2FE2S_FER_2"/>
    <property type="match status" value="1"/>
</dbReference>
<evidence type="ECO:0000256" key="6">
    <source>
        <dbReference type="ARBA" id="ARBA00034078"/>
    </source>
</evidence>
<sequence length="128" mass="13902">MDGPVDEAIGGDPCDPYDDGVIEIRVTDFAGEVHALKAIDGWRVMEVIRDWGLPIKAECGGACACGTCHVYVDPQWVDKLPPPTDEEMDQLDQIYAVQENSRLSCQILTAQELDGLELQLAPGSEVDG</sequence>
<evidence type="ECO:0000256" key="5">
    <source>
        <dbReference type="ARBA" id="ARBA00023014"/>
    </source>
</evidence>
<dbReference type="Pfam" id="PF00111">
    <property type="entry name" value="Fer2"/>
    <property type="match status" value="1"/>
</dbReference>
<dbReference type="Proteomes" id="UP000292781">
    <property type="component" value="Unassembled WGS sequence"/>
</dbReference>
<evidence type="ECO:0000256" key="1">
    <source>
        <dbReference type="ARBA" id="ARBA00010914"/>
    </source>
</evidence>
<dbReference type="AlphaFoldDB" id="A0A4Q9VKM4"/>
<organism evidence="8 9">
    <name type="scientific">Siculibacillus lacustris</name>
    <dbReference type="NCBI Taxonomy" id="1549641"/>
    <lineage>
        <taxon>Bacteria</taxon>
        <taxon>Pseudomonadati</taxon>
        <taxon>Pseudomonadota</taxon>
        <taxon>Alphaproteobacteria</taxon>
        <taxon>Hyphomicrobiales</taxon>
        <taxon>Ancalomicrobiaceae</taxon>
        <taxon>Siculibacillus</taxon>
    </lineage>
</organism>
<dbReference type="InterPro" id="IPR012675">
    <property type="entry name" value="Beta-grasp_dom_sf"/>
</dbReference>
<dbReference type="GO" id="GO:0051537">
    <property type="term" value="F:2 iron, 2 sulfur cluster binding"/>
    <property type="evidence" value="ECO:0007669"/>
    <property type="project" value="UniProtKB-KW"/>
</dbReference>